<dbReference type="EMBL" id="BJYK01000011">
    <property type="protein sequence ID" value="GEN81349.1"/>
    <property type="molecule type" value="Genomic_DNA"/>
</dbReference>
<dbReference type="RefSeq" id="WP_146819985.1">
    <property type="nucleotide sequence ID" value="NZ_BJYK01000011.1"/>
</dbReference>
<gene>
    <name evidence="2" type="ORF">AFE02nite_30830</name>
</gene>
<dbReference type="AlphaFoldDB" id="A0A511Z1M3"/>
<dbReference type="SUPFAM" id="SSF47240">
    <property type="entry name" value="Ferritin-like"/>
    <property type="match status" value="1"/>
</dbReference>
<dbReference type="Gene3D" id="1.10.620.20">
    <property type="entry name" value="Ribonucleotide Reductase, subunit A"/>
    <property type="match status" value="1"/>
</dbReference>
<accession>A0A511Z1M3</accession>
<dbReference type="Proteomes" id="UP000321484">
    <property type="component" value="Unassembled WGS sequence"/>
</dbReference>
<protein>
    <submittedName>
        <fullName evidence="2">YHS domain-containing protein</fullName>
    </submittedName>
</protein>
<evidence type="ECO:0000313" key="3">
    <source>
        <dbReference type="Proteomes" id="UP000321484"/>
    </source>
</evidence>
<feature type="domain" description="TRASH" evidence="1">
    <location>
        <begin position="9"/>
        <end position="47"/>
    </location>
</feature>
<keyword evidence="3" id="KW-1185">Reference proteome</keyword>
<dbReference type="GO" id="GO:0016491">
    <property type="term" value="F:oxidoreductase activity"/>
    <property type="evidence" value="ECO:0007669"/>
    <property type="project" value="InterPro"/>
</dbReference>
<dbReference type="Pfam" id="PF04945">
    <property type="entry name" value="YHS"/>
    <property type="match status" value="1"/>
</dbReference>
<proteinExistence type="predicted"/>
<evidence type="ECO:0000313" key="2">
    <source>
        <dbReference type="EMBL" id="GEN81349.1"/>
    </source>
</evidence>
<dbReference type="SMART" id="SM00746">
    <property type="entry name" value="TRASH"/>
    <property type="match status" value="1"/>
</dbReference>
<name>A0A511Z1M3_9CELL</name>
<dbReference type="InterPro" id="IPR012348">
    <property type="entry name" value="RNR-like"/>
</dbReference>
<sequence>MTDTDTMRDPVCGMDVSPVTSVTSTEYDGTTYHFCSEDCYHTFSENPAQYASA</sequence>
<organism evidence="2 3">
    <name type="scientific">Actinotalea fermentans</name>
    <dbReference type="NCBI Taxonomy" id="43671"/>
    <lineage>
        <taxon>Bacteria</taxon>
        <taxon>Bacillati</taxon>
        <taxon>Actinomycetota</taxon>
        <taxon>Actinomycetes</taxon>
        <taxon>Micrococcales</taxon>
        <taxon>Cellulomonadaceae</taxon>
        <taxon>Actinotalea</taxon>
    </lineage>
</organism>
<dbReference type="InterPro" id="IPR007029">
    <property type="entry name" value="YHS_dom"/>
</dbReference>
<reference evidence="2 3" key="1">
    <citation type="submission" date="2019-07" db="EMBL/GenBank/DDBJ databases">
        <title>Whole genome shotgun sequence of Actinotalea fermentans NBRC 105374.</title>
        <authorList>
            <person name="Hosoyama A."/>
            <person name="Uohara A."/>
            <person name="Ohji S."/>
            <person name="Ichikawa N."/>
        </authorList>
    </citation>
    <scope>NUCLEOTIDE SEQUENCE [LARGE SCALE GENOMIC DNA]</scope>
    <source>
        <strain evidence="2 3">NBRC 105374</strain>
    </source>
</reference>
<dbReference type="OrthoDB" id="5242066at2"/>
<dbReference type="InterPro" id="IPR009078">
    <property type="entry name" value="Ferritin-like_SF"/>
</dbReference>
<comment type="caution">
    <text evidence="2">The sequence shown here is derived from an EMBL/GenBank/DDBJ whole genome shotgun (WGS) entry which is preliminary data.</text>
</comment>
<dbReference type="InterPro" id="IPR011017">
    <property type="entry name" value="TRASH_dom"/>
</dbReference>
<evidence type="ECO:0000259" key="1">
    <source>
        <dbReference type="SMART" id="SM00746"/>
    </source>
</evidence>